<evidence type="ECO:0000313" key="1">
    <source>
        <dbReference type="EMBL" id="OWZ14392.1"/>
    </source>
</evidence>
<dbReference type="EMBL" id="NBNE01001348">
    <property type="protein sequence ID" value="OWZ14392.1"/>
    <property type="molecule type" value="Genomic_DNA"/>
</dbReference>
<reference evidence="2" key="1">
    <citation type="submission" date="2017-03" db="EMBL/GenBank/DDBJ databases">
        <title>Phytopthora megakarya and P. palmivora, two closely related causual agents of cacao black pod achieved similar genome size and gene model numbers by different mechanisms.</title>
        <authorList>
            <person name="Ali S."/>
            <person name="Shao J."/>
            <person name="Larry D.J."/>
            <person name="Kronmiller B."/>
            <person name="Shen D."/>
            <person name="Strem M.D."/>
            <person name="Melnick R.L."/>
            <person name="Guiltinan M.J."/>
            <person name="Tyler B.M."/>
            <person name="Meinhardt L.W."/>
            <person name="Bailey B.A."/>
        </authorList>
    </citation>
    <scope>NUCLEOTIDE SEQUENCE [LARGE SCALE GENOMIC DNA]</scope>
    <source>
        <strain evidence="2">zdho120</strain>
    </source>
</reference>
<proteinExistence type="predicted"/>
<protein>
    <submittedName>
        <fullName evidence="1">Uncharacterized protein</fullName>
    </submittedName>
</protein>
<comment type="caution">
    <text evidence="1">The sequence shown here is derived from an EMBL/GenBank/DDBJ whole genome shotgun (WGS) entry which is preliminary data.</text>
</comment>
<dbReference type="AlphaFoldDB" id="A0A225W9Y9"/>
<sequence>MKRPQPQVEVDESAHATLDHSHAARLARHAHTLTKSENTRNGVTERDFMKQHVIRLMQSRIYTVISRAEVPIRILILETVL</sequence>
<name>A0A225W9Y9_9STRA</name>
<keyword evidence="2" id="KW-1185">Reference proteome</keyword>
<organism evidence="1 2">
    <name type="scientific">Phytophthora megakarya</name>
    <dbReference type="NCBI Taxonomy" id="4795"/>
    <lineage>
        <taxon>Eukaryota</taxon>
        <taxon>Sar</taxon>
        <taxon>Stramenopiles</taxon>
        <taxon>Oomycota</taxon>
        <taxon>Peronosporomycetes</taxon>
        <taxon>Peronosporales</taxon>
        <taxon>Peronosporaceae</taxon>
        <taxon>Phytophthora</taxon>
    </lineage>
</organism>
<dbReference type="Proteomes" id="UP000198211">
    <property type="component" value="Unassembled WGS sequence"/>
</dbReference>
<accession>A0A225W9Y9</accession>
<evidence type="ECO:0000313" key="2">
    <source>
        <dbReference type="Proteomes" id="UP000198211"/>
    </source>
</evidence>
<gene>
    <name evidence="1" type="ORF">PHMEG_00012138</name>
</gene>